<dbReference type="GO" id="GO:0016020">
    <property type="term" value="C:membrane"/>
    <property type="evidence" value="ECO:0007669"/>
    <property type="project" value="InterPro"/>
</dbReference>
<dbReference type="SUPFAM" id="SSF55874">
    <property type="entry name" value="ATPase domain of HSP90 chaperone/DNA topoisomerase II/histidine kinase"/>
    <property type="match status" value="1"/>
</dbReference>
<dbReference type="Pfam" id="PF06580">
    <property type="entry name" value="His_kinase"/>
    <property type="match status" value="1"/>
</dbReference>
<dbReference type="Proteomes" id="UP000503278">
    <property type="component" value="Chromosome"/>
</dbReference>
<keyword evidence="1" id="KW-1133">Transmembrane helix</keyword>
<feature type="transmembrane region" description="Helical" evidence="1">
    <location>
        <begin position="239"/>
        <end position="260"/>
    </location>
</feature>
<dbReference type="Gene3D" id="3.30.565.10">
    <property type="entry name" value="Histidine kinase-like ATPase, C-terminal domain"/>
    <property type="match status" value="1"/>
</dbReference>
<evidence type="ECO:0000256" key="1">
    <source>
        <dbReference type="SAM" id="Phobius"/>
    </source>
</evidence>
<keyword evidence="4" id="KW-1185">Reference proteome</keyword>
<evidence type="ECO:0000313" key="4">
    <source>
        <dbReference type="Proteomes" id="UP000503278"/>
    </source>
</evidence>
<proteinExistence type="predicted"/>
<feature type="transmembrane region" description="Helical" evidence="1">
    <location>
        <begin position="99"/>
        <end position="124"/>
    </location>
</feature>
<dbReference type="GO" id="GO:0000155">
    <property type="term" value="F:phosphorelay sensor kinase activity"/>
    <property type="evidence" value="ECO:0007669"/>
    <property type="project" value="InterPro"/>
</dbReference>
<protein>
    <submittedName>
        <fullName evidence="3">Histidine kinase</fullName>
    </submittedName>
</protein>
<gene>
    <name evidence="3" type="ORF">HH214_09750</name>
</gene>
<dbReference type="EMBL" id="CP051682">
    <property type="protein sequence ID" value="QJD98361.1"/>
    <property type="molecule type" value="Genomic_DNA"/>
</dbReference>
<dbReference type="PANTHER" id="PTHR34220:SF7">
    <property type="entry name" value="SENSOR HISTIDINE KINASE YPDA"/>
    <property type="match status" value="1"/>
</dbReference>
<evidence type="ECO:0000259" key="2">
    <source>
        <dbReference type="Pfam" id="PF06580"/>
    </source>
</evidence>
<reference evidence="3 4" key="1">
    <citation type="submission" date="2020-04" db="EMBL/GenBank/DDBJ databases">
        <title>Genome sequencing of novel species.</title>
        <authorList>
            <person name="Heo J."/>
            <person name="Kim S.-J."/>
            <person name="Kim J.-S."/>
            <person name="Hong S.-B."/>
            <person name="Kwon S.-W."/>
        </authorList>
    </citation>
    <scope>NUCLEOTIDE SEQUENCE [LARGE SCALE GENOMIC DNA]</scope>
    <source>
        <strain evidence="3 4">F39-2</strain>
    </source>
</reference>
<dbReference type="PANTHER" id="PTHR34220">
    <property type="entry name" value="SENSOR HISTIDINE KINASE YPDA"/>
    <property type="match status" value="1"/>
</dbReference>
<feature type="transmembrane region" description="Helical" evidence="1">
    <location>
        <begin position="176"/>
        <end position="196"/>
    </location>
</feature>
<keyword evidence="1" id="KW-0812">Transmembrane</keyword>
<accession>A0A7L5E5U4</accession>
<organism evidence="3 4">
    <name type="scientific">Mucilaginibacter robiniae</name>
    <dbReference type="NCBI Taxonomy" id="2728022"/>
    <lineage>
        <taxon>Bacteria</taxon>
        <taxon>Pseudomonadati</taxon>
        <taxon>Bacteroidota</taxon>
        <taxon>Sphingobacteriia</taxon>
        <taxon>Sphingobacteriales</taxon>
        <taxon>Sphingobacteriaceae</taxon>
        <taxon>Mucilaginibacter</taxon>
    </lineage>
</organism>
<feature type="transmembrane region" description="Helical" evidence="1">
    <location>
        <begin position="145"/>
        <end position="170"/>
    </location>
</feature>
<dbReference type="InterPro" id="IPR050640">
    <property type="entry name" value="Bact_2-comp_sensor_kinase"/>
</dbReference>
<keyword evidence="3" id="KW-0418">Kinase</keyword>
<keyword evidence="1" id="KW-0472">Membrane</keyword>
<keyword evidence="3" id="KW-0808">Transferase</keyword>
<feature type="transmembrane region" description="Helical" evidence="1">
    <location>
        <begin position="208"/>
        <end position="227"/>
    </location>
</feature>
<feature type="transmembrane region" description="Helical" evidence="1">
    <location>
        <begin position="67"/>
        <end position="87"/>
    </location>
</feature>
<name>A0A7L5E5U4_9SPHI</name>
<evidence type="ECO:0000313" key="3">
    <source>
        <dbReference type="EMBL" id="QJD98361.1"/>
    </source>
</evidence>
<sequence>MGTADNYWHKLFTPESFGANEFKAHNLRFDFTLHYLLPEFIEYLTYYSSFIWVACSLPNRYLTQRKWVGAFWTIILGFLACWFLLSFKTYLIKPWEYNWLWSIAYSKLSQASILYIVLLLYQAAKQAAMWLLSQGKLTMASNKKWIANEVATFVIVWLVVLTSCTILKVYWGGNLFIAFIVPCAFATYLVNVYWLIPRYWHRHSKVTFWIRQFLVTLCLNAPLNGFYSSKATYASGPFLMFFTFMWLVQLLVIIPLSLYVEHTREKQQAELTGLRTNLGASAANLQFLRSQINPHFLFNALNTLYGMALTEKAEQTSEGIQKLGDMMRFMLHENQQDKIALQREIDYLTNYINLQNMRIAASPAIEITMQLPEVKEYYTIAPMLLIPFVENAYKHGISLKERSWIHISLQVTDDTLHFDVHNSIHANSDDNPEKNRSGIGLDNVQQRLQLLYPQKHELIIRPTLNEFFIHLTIQLS</sequence>
<dbReference type="InterPro" id="IPR036890">
    <property type="entry name" value="HATPase_C_sf"/>
</dbReference>
<feature type="transmembrane region" description="Helical" evidence="1">
    <location>
        <begin position="35"/>
        <end position="55"/>
    </location>
</feature>
<dbReference type="KEGG" id="mrob:HH214_09750"/>
<feature type="domain" description="Signal transduction histidine kinase internal region" evidence="2">
    <location>
        <begin position="283"/>
        <end position="359"/>
    </location>
</feature>
<dbReference type="AlphaFoldDB" id="A0A7L5E5U4"/>
<dbReference type="InterPro" id="IPR010559">
    <property type="entry name" value="Sig_transdc_His_kin_internal"/>
</dbReference>